<reference evidence="1 2" key="1">
    <citation type="journal article" date="2018" name="Front. Plant Sci.">
        <title>Red Clover (Trifolium pratense) and Zigzag Clover (T. medium) - A Picture of Genomic Similarities and Differences.</title>
        <authorList>
            <person name="Dluhosova J."/>
            <person name="Istvanek J."/>
            <person name="Nedelnik J."/>
            <person name="Repkova J."/>
        </authorList>
    </citation>
    <scope>NUCLEOTIDE SEQUENCE [LARGE SCALE GENOMIC DNA]</scope>
    <source>
        <strain evidence="2">cv. 10/8</strain>
        <tissue evidence="1">Leaf</tissue>
    </source>
</reference>
<proteinExistence type="predicted"/>
<sequence length="77" mass="8559">GHLTRCAVQFTSSRSLFWKVHVAQADMARRAAENSKHNVHNGHLRVAQGIWRGAPALGFEEIKAFQDGTGVYKRITA</sequence>
<feature type="non-terminal residue" evidence="1">
    <location>
        <position position="77"/>
    </location>
</feature>
<evidence type="ECO:0000313" key="2">
    <source>
        <dbReference type="Proteomes" id="UP000265520"/>
    </source>
</evidence>
<evidence type="ECO:0000313" key="1">
    <source>
        <dbReference type="EMBL" id="MCI42543.1"/>
    </source>
</evidence>
<organism evidence="1 2">
    <name type="scientific">Trifolium medium</name>
    <dbReference type="NCBI Taxonomy" id="97028"/>
    <lineage>
        <taxon>Eukaryota</taxon>
        <taxon>Viridiplantae</taxon>
        <taxon>Streptophyta</taxon>
        <taxon>Embryophyta</taxon>
        <taxon>Tracheophyta</taxon>
        <taxon>Spermatophyta</taxon>
        <taxon>Magnoliopsida</taxon>
        <taxon>eudicotyledons</taxon>
        <taxon>Gunneridae</taxon>
        <taxon>Pentapetalae</taxon>
        <taxon>rosids</taxon>
        <taxon>fabids</taxon>
        <taxon>Fabales</taxon>
        <taxon>Fabaceae</taxon>
        <taxon>Papilionoideae</taxon>
        <taxon>50 kb inversion clade</taxon>
        <taxon>NPAAA clade</taxon>
        <taxon>Hologalegina</taxon>
        <taxon>IRL clade</taxon>
        <taxon>Trifolieae</taxon>
        <taxon>Trifolium</taxon>
    </lineage>
</organism>
<dbReference type="AlphaFoldDB" id="A0A392S0Y5"/>
<keyword evidence="2" id="KW-1185">Reference proteome</keyword>
<comment type="caution">
    <text evidence="1">The sequence shown here is derived from an EMBL/GenBank/DDBJ whole genome shotgun (WGS) entry which is preliminary data.</text>
</comment>
<accession>A0A392S0Y5</accession>
<dbReference type="EMBL" id="LXQA010305890">
    <property type="protein sequence ID" value="MCI42543.1"/>
    <property type="molecule type" value="Genomic_DNA"/>
</dbReference>
<feature type="non-terminal residue" evidence="1">
    <location>
        <position position="1"/>
    </location>
</feature>
<dbReference type="Proteomes" id="UP000265520">
    <property type="component" value="Unassembled WGS sequence"/>
</dbReference>
<protein>
    <submittedName>
        <fullName evidence="1">Uncharacterized protein</fullName>
    </submittedName>
</protein>
<name>A0A392S0Y5_9FABA</name>